<dbReference type="OrthoDB" id="5383338at2759"/>
<comment type="caution">
    <text evidence="3">The sequence shown here is derived from an EMBL/GenBank/DDBJ whole genome shotgun (WGS) entry which is preliminary data.</text>
</comment>
<keyword evidence="2" id="KW-0812">Transmembrane</keyword>
<keyword evidence="2" id="KW-1133">Transmembrane helix</keyword>
<name>A0A0N1P2C9_9EURO</name>
<dbReference type="GeneID" id="28737821"/>
<evidence type="ECO:0000256" key="1">
    <source>
        <dbReference type="SAM" id="MobiDB-lite"/>
    </source>
</evidence>
<dbReference type="Proteomes" id="UP000038010">
    <property type="component" value="Unassembled WGS sequence"/>
</dbReference>
<reference evidence="3 4" key="1">
    <citation type="submission" date="2015-06" db="EMBL/GenBank/DDBJ databases">
        <title>Draft genome of the ant-associated black yeast Phialophora attae CBS 131958.</title>
        <authorList>
            <person name="Moreno L.F."/>
            <person name="Stielow B.J."/>
            <person name="de Hoog S."/>
            <person name="Vicente V.A."/>
            <person name="Weiss V.A."/>
            <person name="de Vries M."/>
            <person name="Cruz L.M."/>
            <person name="Souza E.M."/>
        </authorList>
    </citation>
    <scope>NUCLEOTIDE SEQUENCE [LARGE SCALE GENOMIC DNA]</scope>
    <source>
        <strain evidence="3 4">CBS 131958</strain>
    </source>
</reference>
<keyword evidence="2" id="KW-0472">Membrane</keyword>
<feature type="region of interest" description="Disordered" evidence="1">
    <location>
        <begin position="575"/>
        <end position="614"/>
    </location>
</feature>
<feature type="compositionally biased region" description="Basic and acidic residues" evidence="1">
    <location>
        <begin position="34"/>
        <end position="44"/>
    </location>
</feature>
<feature type="compositionally biased region" description="Pro residues" evidence="1">
    <location>
        <begin position="98"/>
        <end position="107"/>
    </location>
</feature>
<evidence type="ECO:0000256" key="2">
    <source>
        <dbReference type="SAM" id="Phobius"/>
    </source>
</evidence>
<proteinExistence type="predicted"/>
<dbReference type="STRING" id="1664694.A0A0N1P2C9"/>
<feature type="compositionally biased region" description="Low complexity" evidence="1">
    <location>
        <begin position="108"/>
        <end position="118"/>
    </location>
</feature>
<accession>A0A0N1P2C9</accession>
<feature type="region of interest" description="Disordered" evidence="1">
    <location>
        <begin position="1"/>
        <end position="132"/>
    </location>
</feature>
<dbReference type="EMBL" id="LFJN01000008">
    <property type="protein sequence ID" value="KPI42180.1"/>
    <property type="molecule type" value="Genomic_DNA"/>
</dbReference>
<dbReference type="AlphaFoldDB" id="A0A0N1P2C9"/>
<sequence>MAQPFSLFPRSGVPILSQPNPHKRQASLHAPKGLYDDRQEKQEPLPHGGAIPLHDRAPSRSRTPSAENIGVAVTTSSPLYGATPSPIVTAPPKREVMTPPPPPPPAPAKAYSPKVPSSGRSGSVTLVCPDNRSPVTPVVPFRSMFPTYNPNVPLAQQSYYPQRSFPGRSSSLYSRNNVSRQEYRDSIATPIDRQLGHRTAPPSVINFNDTASIMAAPVFSSQRELEKLWAASHGTEPNMLIKTFDLEMARTSEATFTFGTDPQFPFYTLKTFDTSEISVSKTNPVKRSQVHEIVMSSIEPPARRQAPNDGLIAFIFPKMAAMLALNQSAELAKAHHLAPTDKDELEASAIRRAAAQEACHLRWNARHNRYELEHPAVARQARDPNFLKSPVSDDNGSMMLKIHDPMMHITISSPTADSSPIINIINPNKVGQVGTPQTSAGAGIRLSTIPQSDSDPSLSSPLASLDLNTQSLHIDADQILTVMPSLFSIDSIVCALFAVAIADENTNPVLGGLPIWTPRPKAPMSQYGGSVKSYNGSQYFATLAEREEAEGEAKEMAREFKKDLKDNKSRKISASPLSSIDEKDDAESQQTEHRGRTWYGARRKRSRSRGKKSRTKKVVIGEFDLEKLGRYQAGQREGQELPAPVRWFMEVLVAMLRCVTWLLTTIVSIIVWVLVRLTRCVTSERF</sequence>
<evidence type="ECO:0000313" key="3">
    <source>
        <dbReference type="EMBL" id="KPI42180.1"/>
    </source>
</evidence>
<keyword evidence="4" id="KW-1185">Reference proteome</keyword>
<dbReference type="VEuPathDB" id="FungiDB:AB675_5705"/>
<organism evidence="3 4">
    <name type="scientific">Cyphellophora attinorum</name>
    <dbReference type="NCBI Taxonomy" id="1664694"/>
    <lineage>
        <taxon>Eukaryota</taxon>
        <taxon>Fungi</taxon>
        <taxon>Dikarya</taxon>
        <taxon>Ascomycota</taxon>
        <taxon>Pezizomycotina</taxon>
        <taxon>Eurotiomycetes</taxon>
        <taxon>Chaetothyriomycetidae</taxon>
        <taxon>Chaetothyriales</taxon>
        <taxon>Cyphellophoraceae</taxon>
        <taxon>Cyphellophora</taxon>
    </lineage>
</organism>
<gene>
    <name evidence="3" type="ORF">AB675_5705</name>
</gene>
<protein>
    <submittedName>
        <fullName evidence="3">Uncharacterized protein</fullName>
    </submittedName>
</protein>
<evidence type="ECO:0000313" key="4">
    <source>
        <dbReference type="Proteomes" id="UP000038010"/>
    </source>
</evidence>
<feature type="transmembrane region" description="Helical" evidence="2">
    <location>
        <begin position="647"/>
        <end position="675"/>
    </location>
</feature>
<feature type="compositionally biased region" description="Basic residues" evidence="1">
    <location>
        <begin position="601"/>
        <end position="614"/>
    </location>
</feature>
<dbReference type="RefSeq" id="XP_018002143.1">
    <property type="nucleotide sequence ID" value="XM_018145941.1"/>
</dbReference>